<dbReference type="Pfam" id="PF05699">
    <property type="entry name" value="Dimer_Tnp_hAT"/>
    <property type="match status" value="1"/>
</dbReference>
<dbReference type="PANTHER" id="PTHR47611:SF1">
    <property type="entry name" value="CCHC-TYPE DOMAIN-CONTAINING PROTEIN"/>
    <property type="match status" value="1"/>
</dbReference>
<dbReference type="PANTHER" id="PTHR47611">
    <property type="entry name" value="HAT DIMERISATION DOMAIN, C-TERMINAL"/>
    <property type="match status" value="1"/>
</dbReference>
<organism evidence="3 6">
    <name type="scientific">Rotaria sordida</name>
    <dbReference type="NCBI Taxonomy" id="392033"/>
    <lineage>
        <taxon>Eukaryota</taxon>
        <taxon>Metazoa</taxon>
        <taxon>Spiralia</taxon>
        <taxon>Gnathifera</taxon>
        <taxon>Rotifera</taxon>
        <taxon>Eurotatoria</taxon>
        <taxon>Bdelloidea</taxon>
        <taxon>Philodinida</taxon>
        <taxon>Philodinidae</taxon>
        <taxon>Rotaria</taxon>
    </lineage>
</organism>
<evidence type="ECO:0000313" key="4">
    <source>
        <dbReference type="EMBL" id="CAF3794991.1"/>
    </source>
</evidence>
<dbReference type="EMBL" id="CAJNOU010002556">
    <property type="protein sequence ID" value="CAF1331294.1"/>
    <property type="molecule type" value="Genomic_DNA"/>
</dbReference>
<dbReference type="InterPro" id="IPR012337">
    <property type="entry name" value="RNaseH-like_sf"/>
</dbReference>
<sequence>MDDVNPITIPQTKDEIDTYIDWQLKSNEIYQNPLIFWQQNESIFPNLFKLARKIFAVPCSSAAVEREFSAAGQLVTQRRSALEPTTINDILFLRSIENNKKVFNSC</sequence>
<name>A0A815GXF4_9BILA</name>
<proteinExistence type="predicted"/>
<dbReference type="EMBL" id="CAJOAX010002421">
    <property type="protein sequence ID" value="CAF3795038.1"/>
    <property type="molecule type" value="Genomic_DNA"/>
</dbReference>
<dbReference type="GO" id="GO:0046983">
    <property type="term" value="F:protein dimerization activity"/>
    <property type="evidence" value="ECO:0007669"/>
    <property type="project" value="InterPro"/>
</dbReference>
<dbReference type="Proteomes" id="UP000663889">
    <property type="component" value="Unassembled WGS sequence"/>
</dbReference>
<dbReference type="EMBL" id="CAJOAX010002421">
    <property type="protein sequence ID" value="CAF3794991.1"/>
    <property type="molecule type" value="Genomic_DNA"/>
</dbReference>
<dbReference type="EMBL" id="CAJNOO010003601">
    <property type="protein sequence ID" value="CAF1346287.1"/>
    <property type="molecule type" value="Genomic_DNA"/>
</dbReference>
<dbReference type="OrthoDB" id="5103at2759"/>
<accession>A0A815GXF4</accession>
<protein>
    <recommendedName>
        <fullName evidence="1">HAT C-terminal dimerisation domain-containing protein</fullName>
    </recommendedName>
</protein>
<dbReference type="AlphaFoldDB" id="A0A815GXF4"/>
<dbReference type="InterPro" id="IPR008906">
    <property type="entry name" value="HATC_C_dom"/>
</dbReference>
<evidence type="ECO:0000313" key="5">
    <source>
        <dbReference type="EMBL" id="CAF3795038.1"/>
    </source>
</evidence>
<dbReference type="Proteomes" id="UP000663823">
    <property type="component" value="Unassembled WGS sequence"/>
</dbReference>
<dbReference type="SUPFAM" id="SSF53098">
    <property type="entry name" value="Ribonuclease H-like"/>
    <property type="match status" value="1"/>
</dbReference>
<evidence type="ECO:0000313" key="3">
    <source>
        <dbReference type="EMBL" id="CAF1346287.1"/>
    </source>
</evidence>
<evidence type="ECO:0000313" key="2">
    <source>
        <dbReference type="EMBL" id="CAF1331294.1"/>
    </source>
</evidence>
<comment type="caution">
    <text evidence="3">The sequence shown here is derived from an EMBL/GenBank/DDBJ whole genome shotgun (WGS) entry which is preliminary data.</text>
</comment>
<feature type="domain" description="HAT C-terminal dimerisation" evidence="1">
    <location>
        <begin position="29"/>
        <end position="95"/>
    </location>
</feature>
<gene>
    <name evidence="4" type="ORF">OTI717_LOCUS17940</name>
    <name evidence="5" type="ORF">OTI717_LOCUS17943</name>
    <name evidence="3" type="ORF">RFH988_LOCUS32057</name>
    <name evidence="2" type="ORF">SEV965_LOCUS27840</name>
</gene>
<dbReference type="Proteomes" id="UP000663882">
    <property type="component" value="Unassembled WGS sequence"/>
</dbReference>
<reference evidence="3" key="1">
    <citation type="submission" date="2021-02" db="EMBL/GenBank/DDBJ databases">
        <authorList>
            <person name="Nowell W R."/>
        </authorList>
    </citation>
    <scope>NUCLEOTIDE SEQUENCE</scope>
</reference>
<evidence type="ECO:0000259" key="1">
    <source>
        <dbReference type="Pfam" id="PF05699"/>
    </source>
</evidence>
<evidence type="ECO:0000313" key="6">
    <source>
        <dbReference type="Proteomes" id="UP000663882"/>
    </source>
</evidence>